<dbReference type="STRING" id="1406840.Q763_11695"/>
<comment type="caution">
    <text evidence="2">The sequence shown here is derived from an EMBL/GenBank/DDBJ whole genome shotgun (WGS) entry which is preliminary data.</text>
</comment>
<keyword evidence="3" id="KW-1185">Reference proteome</keyword>
<evidence type="ECO:0000256" key="1">
    <source>
        <dbReference type="SAM" id="SignalP"/>
    </source>
</evidence>
<sequence length="297" mass="32635">MRLLNSVLTVLFLSFMVSCSSDDSSDVVNGGGEDSFSFTIDGQQKNITQWSATKSERDFVVYGVADDGMAIQFIFNKYGNIGEISTFSIESFEVPSRYNHYYNRAEFFNFELVSVDEANHKVNVNYSGKVYDEDMDLTSDFSVVEGSFNLTYTEVQPQVSGLGLSATLNGQDWYGTTTSTSYEGGFGSTAIVSNNFDSDNEYGISVLVTSGEEGTGNYTFNETSNTNKIVVWGYDAENDTQVEYVTTAGTLNITERTDLGLGYTLIGGTFTATATNQETNDTVTITNGIFKGVYENW</sequence>
<dbReference type="AlphaFoldDB" id="A0A0A2LKZ6"/>
<organism evidence="2 3">
    <name type="scientific">Flavobacterium beibuense F44-8</name>
    <dbReference type="NCBI Taxonomy" id="1406840"/>
    <lineage>
        <taxon>Bacteria</taxon>
        <taxon>Pseudomonadati</taxon>
        <taxon>Bacteroidota</taxon>
        <taxon>Flavobacteriia</taxon>
        <taxon>Flavobacteriales</taxon>
        <taxon>Flavobacteriaceae</taxon>
        <taxon>Flavobacterium</taxon>
    </lineage>
</organism>
<dbReference type="EMBL" id="JRLV01000014">
    <property type="protein sequence ID" value="KGO79863.1"/>
    <property type="molecule type" value="Genomic_DNA"/>
</dbReference>
<evidence type="ECO:0000313" key="2">
    <source>
        <dbReference type="EMBL" id="KGO79863.1"/>
    </source>
</evidence>
<evidence type="ECO:0000313" key="3">
    <source>
        <dbReference type="Proteomes" id="UP000030129"/>
    </source>
</evidence>
<dbReference type="eggNOG" id="ENOG5033WKW">
    <property type="taxonomic scope" value="Bacteria"/>
</dbReference>
<accession>A0A0A2LKZ6</accession>
<feature type="chain" id="PRO_5001991295" description="Lipoprotein" evidence="1">
    <location>
        <begin position="21"/>
        <end position="297"/>
    </location>
</feature>
<feature type="signal peptide" evidence="1">
    <location>
        <begin position="1"/>
        <end position="20"/>
    </location>
</feature>
<dbReference type="RefSeq" id="WP_035134390.1">
    <property type="nucleotide sequence ID" value="NZ_JRLV01000014.1"/>
</dbReference>
<evidence type="ECO:0008006" key="4">
    <source>
        <dbReference type="Google" id="ProtNLM"/>
    </source>
</evidence>
<reference evidence="2 3" key="1">
    <citation type="submission" date="2013-09" db="EMBL/GenBank/DDBJ databases">
        <authorList>
            <person name="Zeng Z."/>
            <person name="Chen C."/>
        </authorList>
    </citation>
    <scope>NUCLEOTIDE SEQUENCE [LARGE SCALE GENOMIC DNA]</scope>
    <source>
        <strain evidence="2 3">F44-8</strain>
    </source>
</reference>
<dbReference type="PROSITE" id="PS51257">
    <property type="entry name" value="PROKAR_LIPOPROTEIN"/>
    <property type="match status" value="1"/>
</dbReference>
<name>A0A0A2LKZ6_9FLAO</name>
<protein>
    <recommendedName>
        <fullName evidence="4">Lipoprotein</fullName>
    </recommendedName>
</protein>
<keyword evidence="1" id="KW-0732">Signal</keyword>
<gene>
    <name evidence="2" type="ORF">Q763_11695</name>
</gene>
<proteinExistence type="predicted"/>
<dbReference type="Proteomes" id="UP000030129">
    <property type="component" value="Unassembled WGS sequence"/>
</dbReference>